<sequence>MVGEGIFPEAILKLRDSITKMFSVIEDISKNPILEIDPSEFEPAQYEILKNIDEEIKRQELNYWCIDEDVLNHFYDVQEINDSNLTDYVQEHLDEIIHSLLEEPLFQLHESLIKETEEAFKNKYYKLCLFPLFTLFEQVIVSWYYNQLESGAPQKTKTKDRNFKNKITVDENIEEDILIIFARSIVRMYKKTFDKFGNEPSKGLQRNAMFHGYYFYDEIGKRHILQLFQLLKASTVLKFVDKKFVLKSN</sequence>
<dbReference type="AlphaFoldDB" id="A0A0L0QKK2"/>
<protein>
    <submittedName>
        <fullName evidence="1">Uncharacterized protein</fullName>
    </submittedName>
</protein>
<organism evidence="1 2">
    <name type="scientific">Virgibacillus pantothenticus</name>
    <dbReference type="NCBI Taxonomy" id="1473"/>
    <lineage>
        <taxon>Bacteria</taxon>
        <taxon>Bacillati</taxon>
        <taxon>Bacillota</taxon>
        <taxon>Bacilli</taxon>
        <taxon>Bacillales</taxon>
        <taxon>Bacillaceae</taxon>
        <taxon>Virgibacillus</taxon>
    </lineage>
</organism>
<gene>
    <name evidence="1" type="ORF">AFK71_10715</name>
</gene>
<keyword evidence="2" id="KW-1185">Reference proteome</keyword>
<dbReference type="Proteomes" id="UP000036780">
    <property type="component" value="Unassembled WGS sequence"/>
</dbReference>
<dbReference type="EMBL" id="LGTO01000007">
    <property type="protein sequence ID" value="KNE19029.1"/>
    <property type="molecule type" value="Genomic_DNA"/>
</dbReference>
<accession>A0A0L0QKK2</accession>
<proteinExistence type="predicted"/>
<name>A0A0L0QKK2_VIRPA</name>
<reference evidence="2" key="1">
    <citation type="submission" date="2015-07" db="EMBL/GenBank/DDBJ databases">
        <title>Fjat-10053 dsm26.</title>
        <authorList>
            <person name="Liu B."/>
            <person name="Wang J."/>
            <person name="Zhu Y."/>
            <person name="Liu G."/>
            <person name="Chen Q."/>
            <person name="Chen Z."/>
            <person name="Lan J."/>
            <person name="Che J."/>
            <person name="Ge C."/>
            <person name="Shi H."/>
            <person name="Pan Z."/>
            <person name="Liu X."/>
        </authorList>
    </citation>
    <scope>NUCLEOTIDE SEQUENCE [LARGE SCALE GENOMIC DNA]</scope>
    <source>
        <strain evidence="2">DSM 26</strain>
    </source>
</reference>
<comment type="caution">
    <text evidence="1">The sequence shown here is derived from an EMBL/GenBank/DDBJ whole genome shotgun (WGS) entry which is preliminary data.</text>
</comment>
<evidence type="ECO:0000313" key="2">
    <source>
        <dbReference type="Proteomes" id="UP000036780"/>
    </source>
</evidence>
<dbReference type="PATRIC" id="fig|1473.5.peg.660"/>
<evidence type="ECO:0000313" key="1">
    <source>
        <dbReference type="EMBL" id="KNE19029.1"/>
    </source>
</evidence>